<name>K7KS56_SOYBN</name>
<reference evidence="1 2" key="1">
    <citation type="journal article" date="2010" name="Nature">
        <title>Genome sequence of the palaeopolyploid soybean.</title>
        <authorList>
            <person name="Schmutz J."/>
            <person name="Cannon S.B."/>
            <person name="Schlueter J."/>
            <person name="Ma J."/>
            <person name="Mitros T."/>
            <person name="Nelson W."/>
            <person name="Hyten D.L."/>
            <person name="Song Q."/>
            <person name="Thelen J.J."/>
            <person name="Cheng J."/>
            <person name="Xu D."/>
            <person name="Hellsten U."/>
            <person name="May G.D."/>
            <person name="Yu Y."/>
            <person name="Sakurai T."/>
            <person name="Umezawa T."/>
            <person name="Bhattacharyya M.K."/>
            <person name="Sandhu D."/>
            <person name="Valliyodan B."/>
            <person name="Lindquist E."/>
            <person name="Peto M."/>
            <person name="Grant D."/>
            <person name="Shu S."/>
            <person name="Goodstein D."/>
            <person name="Barry K."/>
            <person name="Futrell-Griggs M."/>
            <person name="Abernathy B."/>
            <person name="Du J."/>
            <person name="Tian Z."/>
            <person name="Zhu L."/>
            <person name="Gill N."/>
            <person name="Joshi T."/>
            <person name="Libault M."/>
            <person name="Sethuraman A."/>
            <person name="Zhang X.-C."/>
            <person name="Shinozaki K."/>
            <person name="Nguyen H.T."/>
            <person name="Wing R.A."/>
            <person name="Cregan P."/>
            <person name="Specht J."/>
            <person name="Grimwood J."/>
            <person name="Rokhsar D."/>
            <person name="Stacey G."/>
            <person name="Shoemaker R.C."/>
            <person name="Jackson S.A."/>
        </authorList>
    </citation>
    <scope>NUCLEOTIDE SEQUENCE [LARGE SCALE GENOMIC DNA]</scope>
    <source>
        <strain evidence="2">cv. Williams 82</strain>
        <tissue evidence="1">Callus</tissue>
    </source>
</reference>
<keyword evidence="3" id="KW-1185">Reference proteome</keyword>
<sequence length="50" mass="5991">MTILIIYFVKCKDRYVNSGKLIRTSRVDKCFPLNLGKLRISRFLYFISYP</sequence>
<dbReference type="HOGENOM" id="CLU_3128122_0_0_1"/>
<reference evidence="1" key="3">
    <citation type="submission" date="2018-07" db="EMBL/GenBank/DDBJ databases">
        <title>WGS assembly of Glycine max.</title>
        <authorList>
            <person name="Schmutz J."/>
            <person name="Cannon S."/>
            <person name="Schlueter J."/>
            <person name="Ma J."/>
            <person name="Mitros T."/>
            <person name="Nelson W."/>
            <person name="Hyten D."/>
            <person name="Song Q."/>
            <person name="Thelen J."/>
            <person name="Cheng J."/>
            <person name="Xu D."/>
            <person name="Hellsten U."/>
            <person name="May G."/>
            <person name="Yu Y."/>
            <person name="Sakurai T."/>
            <person name="Umezawa T."/>
            <person name="Bhattacharyya M."/>
            <person name="Sandhu D."/>
            <person name="Valliyodan B."/>
            <person name="Lindquist E."/>
            <person name="Peto M."/>
            <person name="Grant D."/>
            <person name="Shu S."/>
            <person name="Goodstein D."/>
            <person name="Barry K."/>
            <person name="Futrell-Griggs M."/>
            <person name="Abernathy B."/>
            <person name="Du J."/>
            <person name="Tian Z."/>
            <person name="Zhu L."/>
            <person name="Gill N."/>
            <person name="Joshi T."/>
            <person name="Libault M."/>
            <person name="Sethuraman A."/>
            <person name="Zhang X."/>
            <person name="Shinozaki K."/>
            <person name="Nguyen H."/>
            <person name="Wing R."/>
            <person name="Cregan P."/>
            <person name="Specht J."/>
            <person name="Grimwood J."/>
            <person name="Rokhsar D."/>
            <person name="Stacey G."/>
            <person name="Shoemaker R."/>
            <person name="Jackson S."/>
        </authorList>
    </citation>
    <scope>NUCLEOTIDE SEQUENCE</scope>
    <source>
        <tissue evidence="1">Callus</tissue>
    </source>
</reference>
<accession>K7KS56</accession>
<dbReference type="EMBL" id="CM000838">
    <property type="protein sequence ID" value="KRH59819.1"/>
    <property type="molecule type" value="Genomic_DNA"/>
</dbReference>
<dbReference type="EnsemblPlants" id="KRH59819">
    <property type="protein sequence ID" value="KRH59819"/>
    <property type="gene ID" value="GLYMA_05G204200"/>
</dbReference>
<evidence type="ECO:0000313" key="2">
    <source>
        <dbReference type="EnsemblPlants" id="KRH59819"/>
    </source>
</evidence>
<evidence type="ECO:0000313" key="1">
    <source>
        <dbReference type="EMBL" id="KRH59819.1"/>
    </source>
</evidence>
<proteinExistence type="predicted"/>
<dbReference type="PaxDb" id="3847-GLYMA05G38170.1"/>
<dbReference type="AlphaFoldDB" id="K7KS56"/>
<organism evidence="1">
    <name type="scientific">Glycine max</name>
    <name type="common">Soybean</name>
    <name type="synonym">Glycine hispida</name>
    <dbReference type="NCBI Taxonomy" id="3847"/>
    <lineage>
        <taxon>Eukaryota</taxon>
        <taxon>Viridiplantae</taxon>
        <taxon>Streptophyta</taxon>
        <taxon>Embryophyta</taxon>
        <taxon>Tracheophyta</taxon>
        <taxon>Spermatophyta</taxon>
        <taxon>Magnoliopsida</taxon>
        <taxon>eudicotyledons</taxon>
        <taxon>Gunneridae</taxon>
        <taxon>Pentapetalae</taxon>
        <taxon>rosids</taxon>
        <taxon>fabids</taxon>
        <taxon>Fabales</taxon>
        <taxon>Fabaceae</taxon>
        <taxon>Papilionoideae</taxon>
        <taxon>50 kb inversion clade</taxon>
        <taxon>NPAAA clade</taxon>
        <taxon>indigoferoid/millettioid clade</taxon>
        <taxon>Phaseoleae</taxon>
        <taxon>Glycine</taxon>
        <taxon>Glycine subgen. Soja</taxon>
    </lineage>
</organism>
<protein>
    <submittedName>
        <fullName evidence="1 2">Uncharacterized protein</fullName>
    </submittedName>
</protein>
<gene>
    <name evidence="1" type="ORF">GLYMA_05G204200</name>
</gene>
<evidence type="ECO:0000313" key="3">
    <source>
        <dbReference type="Proteomes" id="UP000008827"/>
    </source>
</evidence>
<dbReference type="InParanoid" id="K7KS56"/>
<reference evidence="2" key="2">
    <citation type="submission" date="2018-02" db="UniProtKB">
        <authorList>
            <consortium name="EnsemblPlants"/>
        </authorList>
    </citation>
    <scope>IDENTIFICATION</scope>
    <source>
        <strain evidence="2">Williams 82</strain>
    </source>
</reference>
<dbReference type="Proteomes" id="UP000008827">
    <property type="component" value="Chromosome 5"/>
</dbReference>
<dbReference type="Gramene" id="KRH59819">
    <property type="protein sequence ID" value="KRH59819"/>
    <property type="gene ID" value="GLYMA_05G204200"/>
</dbReference>